<evidence type="ECO:0000313" key="1">
    <source>
        <dbReference type="EMBL" id="MCI4659735.1"/>
    </source>
</evidence>
<sequence length="152" mass="16583">MPIPTSTTVPVASGTAGFIAPPDLAIAGARISAALRLARTDAAADSRTVDDPETPEDLSWIHRYRRRLLDFLGASPDVDLDAVNIVAGYEAPYECFGHSGGGYFSIDVSWQEMEPRKGPFSRERDFEGPFERHAQLTNEQVAQFLSSLESPT</sequence>
<gene>
    <name evidence="1" type="ORF">MQH31_18165</name>
</gene>
<dbReference type="EMBL" id="JALGAR010000006">
    <property type="protein sequence ID" value="MCI4659735.1"/>
    <property type="molecule type" value="Genomic_DNA"/>
</dbReference>
<keyword evidence="2" id="KW-1185">Reference proteome</keyword>
<accession>A0AA41UHB4</accession>
<dbReference type="AlphaFoldDB" id="A0AA41UHB4"/>
<reference evidence="1" key="1">
    <citation type="submission" date="2022-03" db="EMBL/GenBank/DDBJ databases">
        <title>Cryobacterium sp. nov. strain ZS14-85, isolated from Antarctic soil.</title>
        <authorList>
            <person name="Li J."/>
            <person name="Niu G."/>
        </authorList>
    </citation>
    <scope>NUCLEOTIDE SEQUENCE</scope>
    <source>
        <strain evidence="1">ZS14-85</strain>
    </source>
</reference>
<dbReference type="RefSeq" id="WP_243013226.1">
    <property type="nucleotide sequence ID" value="NZ_JALGAR010000006.1"/>
</dbReference>
<protein>
    <submittedName>
        <fullName evidence="1">Uncharacterized protein</fullName>
    </submittedName>
</protein>
<proteinExistence type="predicted"/>
<evidence type="ECO:0000313" key="2">
    <source>
        <dbReference type="Proteomes" id="UP001165341"/>
    </source>
</evidence>
<dbReference type="Proteomes" id="UP001165341">
    <property type="component" value="Unassembled WGS sequence"/>
</dbReference>
<organism evidence="1 2">
    <name type="scientific">Cryobacterium zhongshanensis</name>
    <dbReference type="NCBI Taxonomy" id="2928153"/>
    <lineage>
        <taxon>Bacteria</taxon>
        <taxon>Bacillati</taxon>
        <taxon>Actinomycetota</taxon>
        <taxon>Actinomycetes</taxon>
        <taxon>Micrococcales</taxon>
        <taxon>Microbacteriaceae</taxon>
        <taxon>Cryobacterium</taxon>
    </lineage>
</organism>
<comment type="caution">
    <text evidence="1">The sequence shown here is derived from an EMBL/GenBank/DDBJ whole genome shotgun (WGS) entry which is preliminary data.</text>
</comment>
<name>A0AA41UHB4_9MICO</name>